<organism evidence="1 2">
    <name type="scientific">Kurthia gibsonii</name>
    <dbReference type="NCBI Taxonomy" id="33946"/>
    <lineage>
        <taxon>Bacteria</taxon>
        <taxon>Bacillati</taxon>
        <taxon>Bacillota</taxon>
        <taxon>Bacilli</taxon>
        <taxon>Bacillales</taxon>
        <taxon>Caryophanaceae</taxon>
        <taxon>Kurthia</taxon>
    </lineage>
</organism>
<gene>
    <name evidence="1" type="ORF">AAF454_10405</name>
</gene>
<proteinExistence type="predicted"/>
<accession>A0ABU9LP70</accession>
<evidence type="ECO:0000313" key="2">
    <source>
        <dbReference type="Proteomes" id="UP001398420"/>
    </source>
</evidence>
<comment type="caution">
    <text evidence="1">The sequence shown here is derived from an EMBL/GenBank/DDBJ whole genome shotgun (WGS) entry which is preliminary data.</text>
</comment>
<reference evidence="1 2" key="1">
    <citation type="submission" date="2024-04" db="EMBL/GenBank/DDBJ databases">
        <authorList>
            <person name="Wu Y.S."/>
            <person name="Zhang L."/>
        </authorList>
    </citation>
    <scope>NUCLEOTIDE SEQUENCE [LARGE SCALE GENOMIC DNA]</scope>
    <source>
        <strain evidence="1 2">KG-01</strain>
    </source>
</reference>
<evidence type="ECO:0000313" key="1">
    <source>
        <dbReference type="EMBL" id="MEL5988809.1"/>
    </source>
</evidence>
<dbReference type="RefSeq" id="WP_342303037.1">
    <property type="nucleotide sequence ID" value="NZ_JBCEWA010000007.1"/>
</dbReference>
<protein>
    <submittedName>
        <fullName evidence="1">Uncharacterized protein</fullName>
    </submittedName>
</protein>
<dbReference type="EMBL" id="JBCEWA010000007">
    <property type="protein sequence ID" value="MEL5988809.1"/>
    <property type="molecule type" value="Genomic_DNA"/>
</dbReference>
<sequence length="388" mass="46647">MFKRRKRSNTEVMEPVEEVEVEEHPLEIEVEAPLEDMQRAIHVDREYIDIQKESLAVDVIEMLHFFNELPSTLPKALLQKNEEVIDYFRTLTGVYVGTPYDFYQTIVLFYYKNWHNTAYPFKGSQLEFVFSKVAHVILENLQQDVHQSYGQVFDIIEGNPKAFYLHEDQIERTANRFIRRMVTQVPELEVTAFYTPIEGEFVTLANEIYRDLREVIYTMEHQDFYDYDTMYRWFSYNDALFETPDLLEVRAFYYYPIKHVEIMRVLQLIRFDYLQQLWLQVLHYELSTQIQSIKTVRMLEYYLGAANDAMYSQNESLYFTNQRFLNLFFDHYYFEKGMLEDEDSPKVRHCLKQLLEHVNQAKANEEFTGELDILIKKAYYDHQLLAGD</sequence>
<keyword evidence="2" id="KW-1185">Reference proteome</keyword>
<name>A0ABU9LP70_9BACL</name>
<dbReference type="Proteomes" id="UP001398420">
    <property type="component" value="Unassembled WGS sequence"/>
</dbReference>